<keyword evidence="3" id="KW-1185">Reference proteome</keyword>
<feature type="region of interest" description="Disordered" evidence="1">
    <location>
        <begin position="178"/>
        <end position="216"/>
    </location>
</feature>
<accession>A0A3S5A5E3</accession>
<gene>
    <name evidence="2" type="ORF">PXEA_LOCUS21564</name>
</gene>
<feature type="compositionally biased region" description="Polar residues" evidence="1">
    <location>
        <begin position="148"/>
        <end position="159"/>
    </location>
</feature>
<comment type="caution">
    <text evidence="2">The sequence shown here is derived from an EMBL/GenBank/DDBJ whole genome shotgun (WGS) entry which is preliminary data.</text>
</comment>
<dbReference type="AlphaFoldDB" id="A0A3S5A5E3"/>
<name>A0A3S5A5E3_9PLAT</name>
<feature type="region of interest" description="Disordered" evidence="1">
    <location>
        <begin position="122"/>
        <end position="166"/>
    </location>
</feature>
<dbReference type="EMBL" id="CAAALY010092488">
    <property type="protein sequence ID" value="VEL28124.1"/>
    <property type="molecule type" value="Genomic_DNA"/>
</dbReference>
<feature type="region of interest" description="Disordered" evidence="1">
    <location>
        <begin position="291"/>
        <end position="312"/>
    </location>
</feature>
<evidence type="ECO:0000256" key="1">
    <source>
        <dbReference type="SAM" id="MobiDB-lite"/>
    </source>
</evidence>
<proteinExistence type="predicted"/>
<evidence type="ECO:0000313" key="2">
    <source>
        <dbReference type="EMBL" id="VEL28124.1"/>
    </source>
</evidence>
<evidence type="ECO:0000313" key="3">
    <source>
        <dbReference type="Proteomes" id="UP000784294"/>
    </source>
</evidence>
<protein>
    <submittedName>
        <fullName evidence="2">Uncharacterized protein</fullName>
    </submittedName>
</protein>
<reference evidence="2" key="1">
    <citation type="submission" date="2018-11" db="EMBL/GenBank/DDBJ databases">
        <authorList>
            <consortium name="Pathogen Informatics"/>
        </authorList>
    </citation>
    <scope>NUCLEOTIDE SEQUENCE</scope>
</reference>
<feature type="compositionally biased region" description="Low complexity" evidence="1">
    <location>
        <begin position="180"/>
        <end position="198"/>
    </location>
</feature>
<organism evidence="2 3">
    <name type="scientific">Protopolystoma xenopodis</name>
    <dbReference type="NCBI Taxonomy" id="117903"/>
    <lineage>
        <taxon>Eukaryota</taxon>
        <taxon>Metazoa</taxon>
        <taxon>Spiralia</taxon>
        <taxon>Lophotrochozoa</taxon>
        <taxon>Platyhelminthes</taxon>
        <taxon>Monogenea</taxon>
        <taxon>Polyopisthocotylea</taxon>
        <taxon>Polystomatidea</taxon>
        <taxon>Polystomatidae</taxon>
        <taxon>Protopolystoma</taxon>
    </lineage>
</organism>
<dbReference type="Proteomes" id="UP000784294">
    <property type="component" value="Unassembled WGS sequence"/>
</dbReference>
<sequence length="364" mass="38941">MTLPIPVGSHNVDNVSRPGNINSFQAYAGKPHRSIRGFGKGLQTCDSDVILSGGSGKVDARTFLSPARAFVAGGLTTSAWTVSTTSGAATEAIGHCGRLGPLSQSHQHLVYPMLATGRGFEQSSGGATVGGGEGGVGGGSLASQQLQLSRPSVHPTQPQLYFPSPSLHDTLYQRHELASQQPHQQHQQHQQQHRQQQQFDPTSGQPESNDSPSPFSLKWYKQKQQHRLCRQPGPKQKYNCPSRITFPHADQTGSAVTVPVAVPPDGPTGRVPWPAKCRGLAVVKTAMRSAGGPFRTRSGLKHKQPTEPPASGEHCQLLAGSDVPGVKSTVGLRVCDEEILKWIPSQDDSGFVVNKNLVSMTLLR</sequence>
<feature type="compositionally biased region" description="Gly residues" evidence="1">
    <location>
        <begin position="127"/>
        <end position="140"/>
    </location>
</feature>
<feature type="compositionally biased region" description="Polar residues" evidence="1">
    <location>
        <begin position="199"/>
        <end position="214"/>
    </location>
</feature>